<proteinExistence type="predicted"/>
<dbReference type="PATRIC" id="fig|1423807.3.peg.2207"/>
<dbReference type="OrthoDB" id="9920141at2"/>
<dbReference type="STRING" id="1423807.FD16_GL002150"/>
<dbReference type="EMBL" id="AZGF01000006">
    <property type="protein sequence ID" value="KRM12635.1"/>
    <property type="molecule type" value="Genomic_DNA"/>
</dbReference>
<evidence type="ECO:0000313" key="2">
    <source>
        <dbReference type="Proteomes" id="UP000051820"/>
    </source>
</evidence>
<keyword evidence="2" id="KW-1185">Reference proteome</keyword>
<protein>
    <submittedName>
        <fullName evidence="1">Uncharacterized protein</fullName>
    </submittedName>
</protein>
<sequence length="141" mass="16940">MSKNKPRGLEPLVKMRILDLYFGGKSTKDISNYLDIPAMAINRFIKHFNEYNDTFTVPLTVSRARLIHRSLRYYMRHELAEFGNFDSYTDYIPAIWQHIRDISTEHDAKSEEIRQSYFEKMKLCEQWKALDFQMMQAIYKK</sequence>
<organism evidence="1 2">
    <name type="scientific">Paucilactobacillus suebicus DSM 5007 = KCTC 3549</name>
    <dbReference type="NCBI Taxonomy" id="1423807"/>
    <lineage>
        <taxon>Bacteria</taxon>
        <taxon>Bacillati</taxon>
        <taxon>Bacillota</taxon>
        <taxon>Bacilli</taxon>
        <taxon>Lactobacillales</taxon>
        <taxon>Lactobacillaceae</taxon>
        <taxon>Paucilactobacillus</taxon>
    </lineage>
</organism>
<name>A0A0R1WA66_9LACO</name>
<dbReference type="AlphaFoldDB" id="A0A0R1WA66"/>
<gene>
    <name evidence="1" type="ORF">FD16_GL002150</name>
</gene>
<dbReference type="Proteomes" id="UP000051820">
    <property type="component" value="Unassembled WGS sequence"/>
</dbReference>
<comment type="caution">
    <text evidence="1">The sequence shown here is derived from an EMBL/GenBank/DDBJ whole genome shotgun (WGS) entry which is preliminary data.</text>
</comment>
<reference evidence="1 2" key="1">
    <citation type="journal article" date="2015" name="Genome Announc.">
        <title>Expanding the biotechnology potential of lactobacilli through comparative genomics of 213 strains and associated genera.</title>
        <authorList>
            <person name="Sun Z."/>
            <person name="Harris H.M."/>
            <person name="McCann A."/>
            <person name="Guo C."/>
            <person name="Argimon S."/>
            <person name="Zhang W."/>
            <person name="Yang X."/>
            <person name="Jeffery I.B."/>
            <person name="Cooney J.C."/>
            <person name="Kagawa T.F."/>
            <person name="Liu W."/>
            <person name="Song Y."/>
            <person name="Salvetti E."/>
            <person name="Wrobel A."/>
            <person name="Rasinkangas P."/>
            <person name="Parkhill J."/>
            <person name="Rea M.C."/>
            <person name="O'Sullivan O."/>
            <person name="Ritari J."/>
            <person name="Douillard F.P."/>
            <person name="Paul Ross R."/>
            <person name="Yang R."/>
            <person name="Briner A.E."/>
            <person name="Felis G.E."/>
            <person name="de Vos W.M."/>
            <person name="Barrangou R."/>
            <person name="Klaenhammer T.R."/>
            <person name="Caufield P.W."/>
            <person name="Cui Y."/>
            <person name="Zhang H."/>
            <person name="O'Toole P.W."/>
        </authorList>
    </citation>
    <scope>NUCLEOTIDE SEQUENCE [LARGE SCALE GENOMIC DNA]</scope>
    <source>
        <strain evidence="1 2">DSM 5007</strain>
    </source>
</reference>
<dbReference type="RefSeq" id="WP_010621001.1">
    <property type="nucleotide sequence ID" value="NZ_AZGF01000006.1"/>
</dbReference>
<evidence type="ECO:0000313" key="1">
    <source>
        <dbReference type="EMBL" id="KRM12635.1"/>
    </source>
</evidence>
<accession>A0A0R1WA66</accession>